<feature type="signal peptide" evidence="1">
    <location>
        <begin position="1"/>
        <end position="19"/>
    </location>
</feature>
<evidence type="ECO:0000313" key="2">
    <source>
        <dbReference type="EMBL" id="CAK0906987.1"/>
    </source>
</evidence>
<gene>
    <name evidence="2" type="ORF">PCOR1329_LOCUS82132</name>
</gene>
<feature type="chain" id="PRO_5045119581" evidence="1">
    <location>
        <begin position="20"/>
        <end position="114"/>
    </location>
</feature>
<sequence>MNAHLKLFCYLAVLADAYAEPGRAALADSVGEFSVKGSREGVRLSYQSTVEQRLGDLWTKVMPAFSRIVALRRNITEMKKLAWQFGLGPDAMWVRIVWLYDLSRWLTKHGLSSP</sequence>
<dbReference type="EMBL" id="CAUYUJ010021780">
    <property type="protein sequence ID" value="CAK0906987.1"/>
    <property type="molecule type" value="Genomic_DNA"/>
</dbReference>
<keyword evidence="3" id="KW-1185">Reference proteome</keyword>
<reference evidence="2" key="1">
    <citation type="submission" date="2023-10" db="EMBL/GenBank/DDBJ databases">
        <authorList>
            <person name="Chen Y."/>
            <person name="Shah S."/>
            <person name="Dougan E. K."/>
            <person name="Thang M."/>
            <person name="Chan C."/>
        </authorList>
    </citation>
    <scope>NUCLEOTIDE SEQUENCE [LARGE SCALE GENOMIC DNA]</scope>
</reference>
<keyword evidence="1" id="KW-0732">Signal</keyword>
<accession>A0ABN9Y4Z5</accession>
<comment type="caution">
    <text evidence="2">The sequence shown here is derived from an EMBL/GenBank/DDBJ whole genome shotgun (WGS) entry which is preliminary data.</text>
</comment>
<proteinExistence type="predicted"/>
<name>A0ABN9Y4Z5_9DINO</name>
<protein>
    <submittedName>
        <fullName evidence="2">Uncharacterized protein</fullName>
    </submittedName>
</protein>
<evidence type="ECO:0000313" key="3">
    <source>
        <dbReference type="Proteomes" id="UP001189429"/>
    </source>
</evidence>
<organism evidence="2 3">
    <name type="scientific">Prorocentrum cordatum</name>
    <dbReference type="NCBI Taxonomy" id="2364126"/>
    <lineage>
        <taxon>Eukaryota</taxon>
        <taxon>Sar</taxon>
        <taxon>Alveolata</taxon>
        <taxon>Dinophyceae</taxon>
        <taxon>Prorocentrales</taxon>
        <taxon>Prorocentraceae</taxon>
        <taxon>Prorocentrum</taxon>
    </lineage>
</organism>
<evidence type="ECO:0000256" key="1">
    <source>
        <dbReference type="SAM" id="SignalP"/>
    </source>
</evidence>
<dbReference type="Proteomes" id="UP001189429">
    <property type="component" value="Unassembled WGS sequence"/>
</dbReference>